<dbReference type="AlphaFoldDB" id="A0A0H5C153"/>
<organism evidence="1 2">
    <name type="scientific">Cyberlindnera jadinii (strain ATCC 18201 / CBS 1600 / BCRC 20928 / JCM 3617 / NBRC 0987 / NRRL Y-1542)</name>
    <name type="common">Torula yeast</name>
    <name type="synonym">Candida utilis</name>
    <dbReference type="NCBI Taxonomy" id="983966"/>
    <lineage>
        <taxon>Eukaryota</taxon>
        <taxon>Fungi</taxon>
        <taxon>Dikarya</taxon>
        <taxon>Ascomycota</taxon>
        <taxon>Saccharomycotina</taxon>
        <taxon>Saccharomycetes</taxon>
        <taxon>Phaffomycetales</taxon>
        <taxon>Phaffomycetaceae</taxon>
        <taxon>Cyberlindnera</taxon>
    </lineage>
</organism>
<accession>A0A0H5C153</accession>
<evidence type="ECO:0000313" key="2">
    <source>
        <dbReference type="Proteomes" id="UP000038830"/>
    </source>
</evidence>
<name>A0A0H5C153_CYBJN</name>
<reference evidence="2" key="1">
    <citation type="journal article" date="2015" name="J. Biotechnol.">
        <title>The structure of the Cyberlindnera jadinii genome and its relation to Candida utilis analyzed by the occurrence of single nucleotide polymorphisms.</title>
        <authorList>
            <person name="Rupp O."/>
            <person name="Brinkrolf K."/>
            <person name="Buerth C."/>
            <person name="Kunigo M."/>
            <person name="Schneider J."/>
            <person name="Jaenicke S."/>
            <person name="Goesmann A."/>
            <person name="Puehler A."/>
            <person name="Jaeger K.-E."/>
            <person name="Ernst J.F."/>
        </authorList>
    </citation>
    <scope>NUCLEOTIDE SEQUENCE [LARGE SCALE GENOMIC DNA]</scope>
    <source>
        <strain evidence="2">ATCC 18201 / CBS 1600 / BCRC 20928 / JCM 3617 / NBRC 0987 / NRRL Y-1542</strain>
    </source>
</reference>
<gene>
    <name evidence="1" type="ORF">BN1211_1451</name>
</gene>
<dbReference type="EMBL" id="CDQK01000002">
    <property type="protein sequence ID" value="CEP21366.1"/>
    <property type="molecule type" value="Genomic_DNA"/>
</dbReference>
<dbReference type="Proteomes" id="UP000038830">
    <property type="component" value="Unassembled WGS sequence"/>
</dbReference>
<sequence length="112" mass="12568">MFHDAYPKFGSKGRSSRLFSHISSNLIWTLPFQQRRQKVWGTVWEEAVLVIGHALPQAISWALVASNYWNSALCYQSPGRTPGQNSWAELLGRTPGQNSWAELLGRPPGQTS</sequence>
<proteinExistence type="predicted"/>
<protein>
    <submittedName>
        <fullName evidence="1">Uncharacterized protein</fullName>
    </submittedName>
</protein>
<evidence type="ECO:0000313" key="1">
    <source>
        <dbReference type="EMBL" id="CEP21366.1"/>
    </source>
</evidence>